<protein>
    <submittedName>
        <fullName evidence="1">Uncharacterized protein</fullName>
    </submittedName>
</protein>
<name>A0A518JR76_9BACT</name>
<sequence>MRASKVFSLKFESMEDHTDAGYHLSSSRPTPIATRGHFYLFSGNAANQSKV</sequence>
<evidence type="ECO:0000313" key="1">
    <source>
        <dbReference type="EMBL" id="QDV68051.1"/>
    </source>
</evidence>
<organism evidence="1 2">
    <name type="scientific">Rosistilla carotiformis</name>
    <dbReference type="NCBI Taxonomy" id="2528017"/>
    <lineage>
        <taxon>Bacteria</taxon>
        <taxon>Pseudomonadati</taxon>
        <taxon>Planctomycetota</taxon>
        <taxon>Planctomycetia</taxon>
        <taxon>Pirellulales</taxon>
        <taxon>Pirellulaceae</taxon>
        <taxon>Rosistilla</taxon>
    </lineage>
</organism>
<accession>A0A518JR76</accession>
<dbReference type="AlphaFoldDB" id="A0A518JR76"/>
<evidence type="ECO:0000313" key="2">
    <source>
        <dbReference type="Proteomes" id="UP000315082"/>
    </source>
</evidence>
<dbReference type="KEGG" id="rcf:Poly24_17570"/>
<dbReference type="EMBL" id="CP036348">
    <property type="protein sequence ID" value="QDV68051.1"/>
    <property type="molecule type" value="Genomic_DNA"/>
</dbReference>
<proteinExistence type="predicted"/>
<gene>
    <name evidence="1" type="ORF">Poly24_17570</name>
</gene>
<reference evidence="1 2" key="1">
    <citation type="submission" date="2019-02" db="EMBL/GenBank/DDBJ databases">
        <title>Deep-cultivation of Planctomycetes and their phenomic and genomic characterization uncovers novel biology.</title>
        <authorList>
            <person name="Wiegand S."/>
            <person name="Jogler M."/>
            <person name="Boedeker C."/>
            <person name="Pinto D."/>
            <person name="Vollmers J."/>
            <person name="Rivas-Marin E."/>
            <person name="Kohn T."/>
            <person name="Peeters S.H."/>
            <person name="Heuer A."/>
            <person name="Rast P."/>
            <person name="Oberbeckmann S."/>
            <person name="Bunk B."/>
            <person name="Jeske O."/>
            <person name="Meyerdierks A."/>
            <person name="Storesund J.E."/>
            <person name="Kallscheuer N."/>
            <person name="Luecker S."/>
            <person name="Lage O.M."/>
            <person name="Pohl T."/>
            <person name="Merkel B.J."/>
            <person name="Hornburger P."/>
            <person name="Mueller R.-W."/>
            <person name="Bruemmer F."/>
            <person name="Labrenz M."/>
            <person name="Spormann A.M."/>
            <person name="Op den Camp H."/>
            <person name="Overmann J."/>
            <person name="Amann R."/>
            <person name="Jetten M.S.M."/>
            <person name="Mascher T."/>
            <person name="Medema M.H."/>
            <person name="Devos D.P."/>
            <person name="Kaster A.-K."/>
            <person name="Ovreas L."/>
            <person name="Rohde M."/>
            <person name="Galperin M.Y."/>
            <person name="Jogler C."/>
        </authorList>
    </citation>
    <scope>NUCLEOTIDE SEQUENCE [LARGE SCALE GENOMIC DNA]</scope>
    <source>
        <strain evidence="1 2">Poly24</strain>
    </source>
</reference>
<dbReference type="Proteomes" id="UP000315082">
    <property type="component" value="Chromosome"/>
</dbReference>
<keyword evidence="2" id="KW-1185">Reference proteome</keyword>